<evidence type="ECO:0000313" key="2">
    <source>
        <dbReference type="EMBL" id="CAB5028062.1"/>
    </source>
</evidence>
<proteinExistence type="predicted"/>
<feature type="region of interest" description="Disordered" evidence="1">
    <location>
        <begin position="158"/>
        <end position="181"/>
    </location>
</feature>
<protein>
    <submittedName>
        <fullName evidence="2">Unannotated protein</fullName>
    </submittedName>
</protein>
<accession>A0A6J7RH04</accession>
<dbReference type="AlphaFoldDB" id="A0A6J7RH04"/>
<reference evidence="2" key="1">
    <citation type="submission" date="2020-05" db="EMBL/GenBank/DDBJ databases">
        <authorList>
            <person name="Chiriac C."/>
            <person name="Salcher M."/>
            <person name="Ghai R."/>
            <person name="Kavagutti S V."/>
        </authorList>
    </citation>
    <scope>NUCLEOTIDE SEQUENCE</scope>
</reference>
<gene>
    <name evidence="2" type="ORF">UFOPK4092_01366</name>
</gene>
<dbReference type="EMBL" id="CAFBPJ010000194">
    <property type="protein sequence ID" value="CAB5028062.1"/>
    <property type="molecule type" value="Genomic_DNA"/>
</dbReference>
<name>A0A6J7RH04_9ZZZZ</name>
<evidence type="ECO:0000256" key="1">
    <source>
        <dbReference type="SAM" id="MobiDB-lite"/>
    </source>
</evidence>
<organism evidence="2">
    <name type="scientific">freshwater metagenome</name>
    <dbReference type="NCBI Taxonomy" id="449393"/>
    <lineage>
        <taxon>unclassified sequences</taxon>
        <taxon>metagenomes</taxon>
        <taxon>ecological metagenomes</taxon>
    </lineage>
</organism>
<sequence>MRCATVSTIRLEISCAVKPISVMIWARLPCSRNSVGIPKFRTLTSRSWSRNNWLIEEPTPPSLMPSSTVTTNFAARANPTSAGEQGFTQRGSTTNTPIPCARSRSATSMVKVATAPMLTISTSGSPDSAITSRSEMIRSAGAGAASAPFGKRITVGASSTKTASRSAARKVDSSRGAAIRSPGTTCNIAISHMPL</sequence>